<keyword evidence="3" id="KW-1185">Reference proteome</keyword>
<proteinExistence type="predicted"/>
<keyword evidence="1" id="KW-0812">Transmembrane</keyword>
<name>A0A8B9N9X1_9AVES</name>
<dbReference type="AlphaFoldDB" id="A0A8B9N9X1"/>
<dbReference type="GO" id="GO:0016409">
    <property type="term" value="F:palmitoyltransferase activity"/>
    <property type="evidence" value="ECO:0007669"/>
    <property type="project" value="TreeGrafter"/>
</dbReference>
<dbReference type="GO" id="GO:0005783">
    <property type="term" value="C:endoplasmic reticulum"/>
    <property type="evidence" value="ECO:0007669"/>
    <property type="project" value="TreeGrafter"/>
</dbReference>
<evidence type="ECO:0000313" key="3">
    <source>
        <dbReference type="Proteomes" id="UP000694541"/>
    </source>
</evidence>
<organism evidence="2 3">
    <name type="scientific">Accipiter nisus</name>
    <name type="common">Eurasian sparrowhawk</name>
    <dbReference type="NCBI Taxonomy" id="211598"/>
    <lineage>
        <taxon>Eukaryota</taxon>
        <taxon>Metazoa</taxon>
        <taxon>Chordata</taxon>
        <taxon>Craniata</taxon>
        <taxon>Vertebrata</taxon>
        <taxon>Euteleostomi</taxon>
        <taxon>Archelosauria</taxon>
        <taxon>Archosauria</taxon>
        <taxon>Dinosauria</taxon>
        <taxon>Saurischia</taxon>
        <taxon>Theropoda</taxon>
        <taxon>Coelurosauria</taxon>
        <taxon>Aves</taxon>
        <taxon>Neognathae</taxon>
        <taxon>Neoaves</taxon>
        <taxon>Telluraves</taxon>
        <taxon>Accipitrimorphae</taxon>
        <taxon>Accipitriformes</taxon>
        <taxon>Accipitridae</taxon>
        <taxon>Accipitrinae</taxon>
        <taxon>Accipiter</taxon>
    </lineage>
</organism>
<reference evidence="2" key="1">
    <citation type="submission" date="2025-08" db="UniProtKB">
        <authorList>
            <consortium name="Ensembl"/>
        </authorList>
    </citation>
    <scope>IDENTIFICATION</scope>
</reference>
<sequence>MIQHCFCRKDRFFSPRIRRRLHAVLASVSTSMLILSNLIFLGGSHVGKIYWNRIFMEGWIFFFSALNFMYISKIGKPTL</sequence>
<keyword evidence="1" id="KW-0472">Membrane</keyword>
<reference evidence="2" key="2">
    <citation type="submission" date="2025-09" db="UniProtKB">
        <authorList>
            <consortium name="Ensembl"/>
        </authorList>
    </citation>
    <scope>IDENTIFICATION</scope>
</reference>
<dbReference type="Ensembl" id="ENSANIT00000020500.1">
    <property type="protein sequence ID" value="ENSANIP00000019834.1"/>
    <property type="gene ID" value="ENSANIG00000013537.1"/>
</dbReference>
<evidence type="ECO:0000313" key="2">
    <source>
        <dbReference type="Ensembl" id="ENSANIP00000019834.1"/>
    </source>
</evidence>
<keyword evidence="1" id="KW-1133">Transmembrane helix</keyword>
<protein>
    <submittedName>
        <fullName evidence="2">Uncharacterized protein</fullName>
    </submittedName>
</protein>
<dbReference type="InterPro" id="IPR051085">
    <property type="entry name" value="MB_O-acyltransferase"/>
</dbReference>
<feature type="transmembrane region" description="Helical" evidence="1">
    <location>
        <begin position="21"/>
        <end position="43"/>
    </location>
</feature>
<feature type="transmembrane region" description="Helical" evidence="1">
    <location>
        <begin position="49"/>
        <end position="71"/>
    </location>
</feature>
<evidence type="ECO:0000256" key="1">
    <source>
        <dbReference type="SAM" id="Phobius"/>
    </source>
</evidence>
<dbReference type="PANTHER" id="PTHR13285:SF20">
    <property type="entry name" value="PROTEIN-CYSTEINE N-PALMITOYLTRANSFERASE HHAT"/>
    <property type="match status" value="1"/>
</dbReference>
<dbReference type="Proteomes" id="UP000694541">
    <property type="component" value="Unplaced"/>
</dbReference>
<accession>A0A8B9N9X1</accession>
<dbReference type="PANTHER" id="PTHR13285">
    <property type="entry name" value="ACYLTRANSFERASE"/>
    <property type="match status" value="1"/>
</dbReference>